<dbReference type="PANTHER" id="PTHR13510">
    <property type="entry name" value="FYVE-FINGER-CONTAINING RAB5 EFFECTOR PROTEIN RABENOSYN-5-RELATED"/>
    <property type="match status" value="1"/>
</dbReference>
<name>A0A6A4FPW2_9STRA</name>
<gene>
    <name evidence="1" type="ORF">PR003_g6369</name>
</gene>
<sequence>MLDLSPEDQEYCRDMTTQLLDRTLYECEELGLDTAPVANLARLDSRRWKKLQTHPSTTLYAERNPKAAWSPMMHREDWGHPVAVVAIGVFKCSLDDMLLGLVTPDVGTQKMRSVLMGRRFETHCHHQTIVRPTPAKPFHLLTVSRFVNTQHWPYTMFVGPRGKVLAFATGEVVSSSGKRVGYEIIQSVSLDQTYPRSSSLPRSQMIKARVFWEQPDGSVGIYSKLVVDVKSHLPDAVKLGNVCRAAMCLWKFVPRSIEIKKLRWCLKNRKMVTRELQRDSRMLGCAACGIITQKSQAVNKGGCKNESAKNQCEFCAAWLCGISYCRATCQIKMLNCSETKMYEQTVMVCPRCISFVRSIPAIDIVRSEALEAQENSHAGAKVLPNWEQNMYAWSPASGSSTDYE</sequence>
<proteinExistence type="predicted"/>
<dbReference type="Proteomes" id="UP000434957">
    <property type="component" value="Unassembled WGS sequence"/>
</dbReference>
<comment type="caution">
    <text evidence="1">The sequence shown here is derived from an EMBL/GenBank/DDBJ whole genome shotgun (WGS) entry which is preliminary data.</text>
</comment>
<evidence type="ECO:0000313" key="1">
    <source>
        <dbReference type="EMBL" id="KAE9348550.1"/>
    </source>
</evidence>
<dbReference type="AlphaFoldDB" id="A0A6A4FPW2"/>
<dbReference type="InterPro" id="IPR052727">
    <property type="entry name" value="Rab4/Rab5_effector"/>
</dbReference>
<organism evidence="1 2">
    <name type="scientific">Phytophthora rubi</name>
    <dbReference type="NCBI Taxonomy" id="129364"/>
    <lineage>
        <taxon>Eukaryota</taxon>
        <taxon>Sar</taxon>
        <taxon>Stramenopiles</taxon>
        <taxon>Oomycota</taxon>
        <taxon>Peronosporomycetes</taxon>
        <taxon>Peronosporales</taxon>
        <taxon>Peronosporaceae</taxon>
        <taxon>Phytophthora</taxon>
    </lineage>
</organism>
<accession>A0A6A4FPW2</accession>
<reference evidence="1 2" key="1">
    <citation type="submission" date="2018-08" db="EMBL/GenBank/DDBJ databases">
        <title>Genomic investigation of the strawberry pathogen Phytophthora fragariae indicates pathogenicity is determined by transcriptional variation in three key races.</title>
        <authorList>
            <person name="Adams T.M."/>
            <person name="Armitage A.D."/>
            <person name="Sobczyk M.K."/>
            <person name="Bates H.J."/>
            <person name="Dunwell J.M."/>
            <person name="Nellist C.F."/>
            <person name="Harrison R.J."/>
        </authorList>
    </citation>
    <scope>NUCLEOTIDE SEQUENCE [LARGE SCALE GENOMIC DNA]</scope>
    <source>
        <strain evidence="1 2">SCRP333</strain>
    </source>
</reference>
<dbReference type="PANTHER" id="PTHR13510:SF44">
    <property type="entry name" value="RABENOSYN-5"/>
    <property type="match status" value="1"/>
</dbReference>
<dbReference type="EMBL" id="QXFT01000282">
    <property type="protein sequence ID" value="KAE9348550.1"/>
    <property type="molecule type" value="Genomic_DNA"/>
</dbReference>
<protein>
    <recommendedName>
        <fullName evidence="3">START domain-containing protein</fullName>
    </recommendedName>
</protein>
<evidence type="ECO:0000313" key="2">
    <source>
        <dbReference type="Proteomes" id="UP000434957"/>
    </source>
</evidence>
<keyword evidence="2" id="KW-1185">Reference proteome</keyword>
<evidence type="ECO:0008006" key="3">
    <source>
        <dbReference type="Google" id="ProtNLM"/>
    </source>
</evidence>